<evidence type="ECO:0000313" key="1">
    <source>
        <dbReference type="EMBL" id="SIQ23804.1"/>
    </source>
</evidence>
<dbReference type="STRING" id="34027.SAMN05421829_10388"/>
<protein>
    <submittedName>
        <fullName evidence="1">Collagenase-like protease, PrtC family</fullName>
    </submittedName>
</protein>
<proteinExistence type="predicted"/>
<sequence length="352" mass="38432">MKITAPISTPAEVEPLVRAGARELYCGVVPPDWIQRFNTSGVNRRVFGNLNGYADLERVVDKATALDAEVFLVLNAQQYGEQHLDALTEIGARFRSIGGKAAIVADISLIASLAANVPDLDIHVSSVATCRNVESARFFAALGANRIILPRDVTVAEIGTITQALPELDVEAFVLNDGCVFEEGTCHTVHLPMNKGGPICIDNYQFEYRTTERATGGGKPQERALRRLEQNDLDYKRWLWYRFGNGFSVASNGYPWGPCGLCAMPATHAAGVHSVKIAGREGASERKIKSVELVARVLERIQAGEPEHRVREFAVGLRDAPSHCASGYMCYYPEVRSRQTTGDAEGKLLTAV</sequence>
<dbReference type="Pfam" id="PF01136">
    <property type="entry name" value="Peptidase_U32"/>
    <property type="match status" value="1"/>
</dbReference>
<organism evidence="1 2">
    <name type="scientific">Aromatoleum tolulyticum</name>
    <dbReference type="NCBI Taxonomy" id="34027"/>
    <lineage>
        <taxon>Bacteria</taxon>
        <taxon>Pseudomonadati</taxon>
        <taxon>Pseudomonadota</taxon>
        <taxon>Betaproteobacteria</taxon>
        <taxon>Rhodocyclales</taxon>
        <taxon>Rhodocyclaceae</taxon>
        <taxon>Aromatoleum</taxon>
    </lineage>
</organism>
<dbReference type="GO" id="GO:0006508">
    <property type="term" value="P:proteolysis"/>
    <property type="evidence" value="ECO:0007669"/>
    <property type="project" value="UniProtKB-KW"/>
</dbReference>
<dbReference type="Proteomes" id="UP000186819">
    <property type="component" value="Unassembled WGS sequence"/>
</dbReference>
<name>A0A1N6R4M8_9RHOO</name>
<dbReference type="PANTHER" id="PTHR30217:SF10">
    <property type="entry name" value="23S RRNA 5-HYDROXYCYTIDINE C2501 SYNTHASE"/>
    <property type="match status" value="1"/>
</dbReference>
<dbReference type="OrthoDB" id="1983353at2"/>
<dbReference type="RefSeq" id="WP_076601101.1">
    <property type="nucleotide sequence ID" value="NZ_FTMD01000003.1"/>
</dbReference>
<dbReference type="InterPro" id="IPR051454">
    <property type="entry name" value="RNA/ubiquinone_mod_enzymes"/>
</dbReference>
<gene>
    <name evidence="1" type="ORF">SAMN05421829_10388</name>
</gene>
<dbReference type="PANTHER" id="PTHR30217">
    <property type="entry name" value="PEPTIDASE U32 FAMILY"/>
    <property type="match status" value="1"/>
</dbReference>
<accession>A0A1N6R4M8</accession>
<dbReference type="GO" id="GO:0008233">
    <property type="term" value="F:peptidase activity"/>
    <property type="evidence" value="ECO:0007669"/>
    <property type="project" value="UniProtKB-KW"/>
</dbReference>
<keyword evidence="1" id="KW-0378">Hydrolase</keyword>
<dbReference type="EMBL" id="FTMD01000003">
    <property type="protein sequence ID" value="SIQ23804.1"/>
    <property type="molecule type" value="Genomic_DNA"/>
</dbReference>
<reference evidence="2" key="1">
    <citation type="submission" date="2017-01" db="EMBL/GenBank/DDBJ databases">
        <authorList>
            <person name="Varghese N."/>
            <person name="Submissions S."/>
        </authorList>
    </citation>
    <scope>NUCLEOTIDE SEQUENCE [LARGE SCALE GENOMIC DNA]</scope>
    <source>
        <strain evidence="2">ATCC 51758</strain>
    </source>
</reference>
<keyword evidence="2" id="KW-1185">Reference proteome</keyword>
<evidence type="ECO:0000313" key="2">
    <source>
        <dbReference type="Proteomes" id="UP000186819"/>
    </source>
</evidence>
<dbReference type="InterPro" id="IPR001539">
    <property type="entry name" value="Peptidase_U32"/>
</dbReference>
<dbReference type="AlphaFoldDB" id="A0A1N6R4M8"/>
<keyword evidence="1" id="KW-0645">Protease</keyword>